<keyword evidence="4" id="KW-0663">Pyridoxal phosphate</keyword>
<accession>A0A9X1W374</accession>
<dbReference type="GO" id="GO:0046656">
    <property type="term" value="P:folic acid biosynthetic process"/>
    <property type="evidence" value="ECO:0007669"/>
    <property type="project" value="UniProtKB-KW"/>
</dbReference>
<dbReference type="NCBIfam" id="TIGR03461">
    <property type="entry name" value="pabC_Proteo"/>
    <property type="match status" value="1"/>
</dbReference>
<evidence type="ECO:0000256" key="6">
    <source>
        <dbReference type="ARBA" id="ARBA00023239"/>
    </source>
</evidence>
<dbReference type="InterPro" id="IPR001544">
    <property type="entry name" value="Aminotrans_IV"/>
</dbReference>
<comment type="subunit">
    <text evidence="3">Homodimer.</text>
</comment>
<evidence type="ECO:0000256" key="4">
    <source>
        <dbReference type="ARBA" id="ARBA00022898"/>
    </source>
</evidence>
<keyword evidence="6 13" id="KW-0456">Lyase</keyword>
<protein>
    <recommendedName>
        <fullName evidence="11 12">Aminodeoxychorismate lyase</fullName>
        <ecNumber evidence="8 12">4.1.3.38</ecNumber>
    </recommendedName>
</protein>
<evidence type="ECO:0000256" key="8">
    <source>
        <dbReference type="ARBA" id="ARBA00035676"/>
    </source>
</evidence>
<evidence type="ECO:0000256" key="7">
    <source>
        <dbReference type="ARBA" id="ARBA00035633"/>
    </source>
</evidence>
<dbReference type="RefSeq" id="WP_243606427.1">
    <property type="nucleotide sequence ID" value="NZ_JALGRD010000007.1"/>
</dbReference>
<dbReference type="Gene3D" id="3.30.470.10">
    <property type="match status" value="1"/>
</dbReference>
<evidence type="ECO:0000256" key="2">
    <source>
        <dbReference type="ARBA" id="ARBA00009320"/>
    </source>
</evidence>
<comment type="function">
    <text evidence="10">Involved in the biosynthesis of p-aminobenzoate (PABA), a precursor of tetrahydrofolate. Converts 4-amino-4-deoxychorismate into 4-aminobenzoate (PABA) and pyruvate.</text>
</comment>
<dbReference type="AlphaFoldDB" id="A0A9X1W374"/>
<dbReference type="GO" id="GO:0005829">
    <property type="term" value="C:cytosol"/>
    <property type="evidence" value="ECO:0007669"/>
    <property type="project" value="TreeGrafter"/>
</dbReference>
<dbReference type="SUPFAM" id="SSF56752">
    <property type="entry name" value="D-aminoacid aminotransferase-like PLP-dependent enzymes"/>
    <property type="match status" value="1"/>
</dbReference>
<keyword evidence="5" id="KW-0289">Folate biosynthesis</keyword>
<evidence type="ECO:0000256" key="12">
    <source>
        <dbReference type="NCBIfam" id="TIGR03461"/>
    </source>
</evidence>
<dbReference type="InterPro" id="IPR043131">
    <property type="entry name" value="BCAT-like_N"/>
</dbReference>
<evidence type="ECO:0000256" key="11">
    <source>
        <dbReference type="ARBA" id="ARBA00069174"/>
    </source>
</evidence>
<sequence>MSWVDGQPLGGVSVHDRALAYGDGLFETMRVIAGRPRLFERHLARLQAGCERLGIVIEPHAVSQEILAFSRELDDGVAKLIITRGEGLRGYAPAPAAVARRILLGSPVPLYPSEHRAGVTLFPCRTRLAEQPALAGLKHLNRLEQVLARSEWSDASYAEGLMQDMSGRVIEGVFSNVFLAKSGRLITPSLERCGVAGVMRAELIERAGQAGIPVAAEDVWLEQLLSADEVFLCNSLYGIWPVTELGAHRWPHGPLTRKLQALISDLSSSA</sequence>
<dbReference type="InterPro" id="IPR036038">
    <property type="entry name" value="Aminotransferase-like"/>
</dbReference>
<evidence type="ECO:0000313" key="14">
    <source>
        <dbReference type="Proteomes" id="UP001139682"/>
    </source>
</evidence>
<comment type="caution">
    <text evidence="13">The sequence shown here is derived from an EMBL/GenBank/DDBJ whole genome shotgun (WGS) entry which is preliminary data.</text>
</comment>
<organism evidence="13 14">
    <name type="scientific">Stutzerimonas marianensis</name>
    <dbReference type="NCBI Taxonomy" id="2929513"/>
    <lineage>
        <taxon>Bacteria</taxon>
        <taxon>Pseudomonadati</taxon>
        <taxon>Pseudomonadota</taxon>
        <taxon>Gammaproteobacteria</taxon>
        <taxon>Pseudomonadales</taxon>
        <taxon>Pseudomonadaceae</taxon>
        <taxon>Stutzerimonas</taxon>
    </lineage>
</organism>
<comment type="catalytic activity">
    <reaction evidence="9">
        <text>4-amino-4-deoxychorismate = 4-aminobenzoate + pyruvate + H(+)</text>
        <dbReference type="Rhea" id="RHEA:16201"/>
        <dbReference type="ChEBI" id="CHEBI:15361"/>
        <dbReference type="ChEBI" id="CHEBI:15378"/>
        <dbReference type="ChEBI" id="CHEBI:17836"/>
        <dbReference type="ChEBI" id="CHEBI:58406"/>
        <dbReference type="EC" id="4.1.3.38"/>
    </reaction>
</comment>
<dbReference type="EC" id="4.1.3.38" evidence="8 12"/>
<dbReference type="NCBIfam" id="NF004761">
    <property type="entry name" value="PRK06092.1"/>
    <property type="match status" value="1"/>
</dbReference>
<dbReference type="Gene3D" id="3.20.10.10">
    <property type="entry name" value="D-amino Acid Aminotransferase, subunit A, domain 2"/>
    <property type="match status" value="1"/>
</dbReference>
<gene>
    <name evidence="13" type="primary">pabC</name>
    <name evidence="13" type="ORF">MST27_13305</name>
</gene>
<dbReference type="InterPro" id="IPR043132">
    <property type="entry name" value="BCAT-like_C"/>
</dbReference>
<dbReference type="PANTHER" id="PTHR42743">
    <property type="entry name" value="AMINO-ACID AMINOTRANSFERASE"/>
    <property type="match status" value="1"/>
</dbReference>
<evidence type="ECO:0000256" key="9">
    <source>
        <dbReference type="ARBA" id="ARBA00049529"/>
    </source>
</evidence>
<dbReference type="CDD" id="cd01559">
    <property type="entry name" value="ADCL_like"/>
    <property type="match status" value="1"/>
</dbReference>
<evidence type="ECO:0000256" key="5">
    <source>
        <dbReference type="ARBA" id="ARBA00022909"/>
    </source>
</evidence>
<dbReference type="Pfam" id="PF01063">
    <property type="entry name" value="Aminotran_4"/>
    <property type="match status" value="1"/>
</dbReference>
<proteinExistence type="inferred from homology"/>
<comment type="pathway">
    <text evidence="7">Cofactor biosynthesis; tetrahydrofolate biosynthesis; 4-aminobenzoate from chorismate: step 2/2.</text>
</comment>
<evidence type="ECO:0000256" key="10">
    <source>
        <dbReference type="ARBA" id="ARBA00054027"/>
    </source>
</evidence>
<evidence type="ECO:0000256" key="1">
    <source>
        <dbReference type="ARBA" id="ARBA00001933"/>
    </source>
</evidence>
<evidence type="ECO:0000313" key="13">
    <source>
        <dbReference type="EMBL" id="MCJ0974351.1"/>
    </source>
</evidence>
<dbReference type="EMBL" id="JALGRD010000007">
    <property type="protein sequence ID" value="MCJ0974351.1"/>
    <property type="molecule type" value="Genomic_DNA"/>
</dbReference>
<dbReference type="Proteomes" id="UP001139682">
    <property type="component" value="Unassembled WGS sequence"/>
</dbReference>
<dbReference type="GO" id="GO:0008696">
    <property type="term" value="F:4-amino-4-deoxychorismate lyase activity"/>
    <property type="evidence" value="ECO:0007669"/>
    <property type="project" value="UniProtKB-UniRule"/>
</dbReference>
<evidence type="ECO:0000256" key="3">
    <source>
        <dbReference type="ARBA" id="ARBA00011738"/>
    </source>
</evidence>
<dbReference type="FunFam" id="3.20.10.10:FF:000002">
    <property type="entry name" value="D-alanine aminotransferase"/>
    <property type="match status" value="1"/>
</dbReference>
<dbReference type="InterPro" id="IPR017824">
    <property type="entry name" value="Aminodeoxychorismate_lyase_IV"/>
</dbReference>
<keyword evidence="14" id="KW-1185">Reference proteome</keyword>
<comment type="cofactor">
    <cofactor evidence="1">
        <name>pyridoxal 5'-phosphate</name>
        <dbReference type="ChEBI" id="CHEBI:597326"/>
    </cofactor>
</comment>
<comment type="similarity">
    <text evidence="2">Belongs to the class-IV pyridoxal-phosphate-dependent aminotransferase family.</text>
</comment>
<dbReference type="GO" id="GO:0008153">
    <property type="term" value="P:4-aminobenzoate biosynthetic process"/>
    <property type="evidence" value="ECO:0007669"/>
    <property type="project" value="UniProtKB-UniRule"/>
</dbReference>
<dbReference type="InterPro" id="IPR050571">
    <property type="entry name" value="Class-IV_PLP-Dep_Aminotrnsfr"/>
</dbReference>
<name>A0A9X1W374_9GAMM</name>
<reference evidence="13" key="1">
    <citation type="submission" date="2022-03" db="EMBL/GenBank/DDBJ databases">
        <title>Pseudomonas marianensis sp. nov., a marine bacterium isolated from deep-sea sediments of the Mariana Trench.</title>
        <authorList>
            <person name="Wei Y."/>
        </authorList>
    </citation>
    <scope>NUCLEOTIDE SEQUENCE</scope>
    <source>
        <strain evidence="13">PS1</strain>
    </source>
</reference>
<dbReference type="PANTHER" id="PTHR42743:SF2">
    <property type="entry name" value="AMINODEOXYCHORISMATE LYASE"/>
    <property type="match status" value="1"/>
</dbReference>
<dbReference type="GO" id="GO:0030170">
    <property type="term" value="F:pyridoxal phosphate binding"/>
    <property type="evidence" value="ECO:0007669"/>
    <property type="project" value="InterPro"/>
</dbReference>